<evidence type="ECO:0000313" key="3">
    <source>
        <dbReference type="EMBL" id="KAG8233733.1"/>
    </source>
</evidence>
<dbReference type="Gene3D" id="2.60.120.290">
    <property type="entry name" value="Spermadhesin, CUB domain"/>
    <property type="match status" value="1"/>
</dbReference>
<feature type="region of interest" description="Disordered" evidence="2">
    <location>
        <begin position="25"/>
        <end position="49"/>
    </location>
</feature>
<evidence type="ECO:0008006" key="5">
    <source>
        <dbReference type="Google" id="ProtNLM"/>
    </source>
</evidence>
<proteinExistence type="predicted"/>
<evidence type="ECO:0000256" key="1">
    <source>
        <dbReference type="ARBA" id="ARBA00023157"/>
    </source>
</evidence>
<dbReference type="AlphaFoldDB" id="A0A8K0P684"/>
<reference evidence="3" key="1">
    <citation type="submission" date="2013-04" db="EMBL/GenBank/DDBJ databases">
        <authorList>
            <person name="Qu J."/>
            <person name="Murali S.C."/>
            <person name="Bandaranaike D."/>
            <person name="Bellair M."/>
            <person name="Blankenburg K."/>
            <person name="Chao H."/>
            <person name="Dinh H."/>
            <person name="Doddapaneni H."/>
            <person name="Downs B."/>
            <person name="Dugan-Rocha S."/>
            <person name="Elkadiri S."/>
            <person name="Gnanaolivu R.D."/>
            <person name="Hernandez B."/>
            <person name="Javaid M."/>
            <person name="Jayaseelan J.C."/>
            <person name="Lee S."/>
            <person name="Li M."/>
            <person name="Ming W."/>
            <person name="Munidasa M."/>
            <person name="Muniz J."/>
            <person name="Nguyen L."/>
            <person name="Ongeri F."/>
            <person name="Osuji N."/>
            <person name="Pu L.-L."/>
            <person name="Puazo M."/>
            <person name="Qu C."/>
            <person name="Quiroz J."/>
            <person name="Raj R."/>
            <person name="Weissenberger G."/>
            <person name="Xin Y."/>
            <person name="Zou X."/>
            <person name="Han Y."/>
            <person name="Richards S."/>
            <person name="Worley K."/>
            <person name="Muzny D."/>
            <person name="Gibbs R."/>
        </authorList>
    </citation>
    <scope>NUCLEOTIDE SEQUENCE</scope>
    <source>
        <strain evidence="3">Sampled in the wild</strain>
    </source>
</reference>
<dbReference type="Proteomes" id="UP000792457">
    <property type="component" value="Unassembled WGS sequence"/>
</dbReference>
<dbReference type="SUPFAM" id="SSF49854">
    <property type="entry name" value="Spermadhesin, CUB domain"/>
    <property type="match status" value="1"/>
</dbReference>
<evidence type="ECO:0000256" key="2">
    <source>
        <dbReference type="SAM" id="MobiDB-lite"/>
    </source>
</evidence>
<dbReference type="OrthoDB" id="6369184at2759"/>
<keyword evidence="1" id="KW-1015">Disulfide bond</keyword>
<organism evidence="3 4">
    <name type="scientific">Ladona fulva</name>
    <name type="common">Scarce chaser dragonfly</name>
    <name type="synonym">Libellula fulva</name>
    <dbReference type="NCBI Taxonomy" id="123851"/>
    <lineage>
        <taxon>Eukaryota</taxon>
        <taxon>Metazoa</taxon>
        <taxon>Ecdysozoa</taxon>
        <taxon>Arthropoda</taxon>
        <taxon>Hexapoda</taxon>
        <taxon>Insecta</taxon>
        <taxon>Pterygota</taxon>
        <taxon>Palaeoptera</taxon>
        <taxon>Odonata</taxon>
        <taxon>Epiprocta</taxon>
        <taxon>Anisoptera</taxon>
        <taxon>Libelluloidea</taxon>
        <taxon>Libellulidae</taxon>
        <taxon>Ladona</taxon>
    </lineage>
</organism>
<name>A0A8K0P684_LADFU</name>
<comment type="caution">
    <text evidence="3">The sequence shown here is derived from an EMBL/GenBank/DDBJ whole genome shotgun (WGS) entry which is preliminary data.</text>
</comment>
<feature type="compositionally biased region" description="Low complexity" evidence="2">
    <location>
        <begin position="29"/>
        <end position="42"/>
    </location>
</feature>
<sequence>MVKFLACLNRADLIRVYDGRIPTAGPVYGGSSKSGRKTGSTSAKMEESSALLPLTSVASGPPVISVLCNEGSEREVLSTGQELTVEFVSDSDQPGQGFKATFEFQPMPPEATVEDAVAAAAAPPPVHHVPSIGM</sequence>
<dbReference type="EMBL" id="KZ308745">
    <property type="protein sequence ID" value="KAG8233733.1"/>
    <property type="molecule type" value="Genomic_DNA"/>
</dbReference>
<gene>
    <name evidence="3" type="ORF">J437_LFUL013140</name>
</gene>
<evidence type="ECO:0000313" key="4">
    <source>
        <dbReference type="Proteomes" id="UP000792457"/>
    </source>
</evidence>
<dbReference type="InterPro" id="IPR035914">
    <property type="entry name" value="Sperma_CUB_dom_sf"/>
</dbReference>
<dbReference type="InterPro" id="IPR000859">
    <property type="entry name" value="CUB_dom"/>
</dbReference>
<accession>A0A8K0P684</accession>
<dbReference type="CDD" id="cd00041">
    <property type="entry name" value="CUB"/>
    <property type="match status" value="1"/>
</dbReference>
<keyword evidence="4" id="KW-1185">Reference proteome</keyword>
<protein>
    <recommendedName>
        <fullName evidence="5">CUB domain-containing protein</fullName>
    </recommendedName>
</protein>
<reference evidence="3" key="2">
    <citation type="submission" date="2017-10" db="EMBL/GenBank/DDBJ databases">
        <title>Ladona fulva Genome sequencing and assembly.</title>
        <authorList>
            <person name="Murali S."/>
            <person name="Richards S."/>
            <person name="Bandaranaike D."/>
            <person name="Bellair M."/>
            <person name="Blankenburg K."/>
            <person name="Chao H."/>
            <person name="Dinh H."/>
            <person name="Doddapaneni H."/>
            <person name="Dugan-Rocha S."/>
            <person name="Elkadiri S."/>
            <person name="Gnanaolivu R."/>
            <person name="Hernandez B."/>
            <person name="Skinner E."/>
            <person name="Javaid M."/>
            <person name="Lee S."/>
            <person name="Li M."/>
            <person name="Ming W."/>
            <person name="Munidasa M."/>
            <person name="Muniz J."/>
            <person name="Nguyen L."/>
            <person name="Hughes D."/>
            <person name="Osuji N."/>
            <person name="Pu L.-L."/>
            <person name="Puazo M."/>
            <person name="Qu C."/>
            <person name="Quiroz J."/>
            <person name="Raj R."/>
            <person name="Weissenberger G."/>
            <person name="Xin Y."/>
            <person name="Zou X."/>
            <person name="Han Y."/>
            <person name="Worley K."/>
            <person name="Muzny D."/>
            <person name="Gibbs R."/>
        </authorList>
    </citation>
    <scope>NUCLEOTIDE SEQUENCE</scope>
    <source>
        <strain evidence="3">Sampled in the wild</strain>
    </source>
</reference>